<protein>
    <recommendedName>
        <fullName evidence="7">UDP-3-O-acylglucosamine N-acyltransferase</fullName>
        <ecNumber evidence="7">2.3.1.191</ecNumber>
    </recommendedName>
</protein>
<keyword evidence="5 7" id="KW-0443">Lipid metabolism</keyword>
<proteinExistence type="inferred from homology"/>
<evidence type="ECO:0000256" key="6">
    <source>
        <dbReference type="ARBA" id="ARBA00023315"/>
    </source>
</evidence>
<dbReference type="Gene3D" id="3.40.1390.10">
    <property type="entry name" value="MurE/MurF, N-terminal domain"/>
    <property type="match status" value="1"/>
</dbReference>
<dbReference type="AlphaFoldDB" id="A0A0J1HJC8"/>
<dbReference type="HAMAP" id="MF_00523">
    <property type="entry name" value="LpxD"/>
    <property type="match status" value="1"/>
</dbReference>
<dbReference type="STRING" id="320778.ABT57_00180"/>
<dbReference type="EC" id="2.3.1.191" evidence="7"/>
<dbReference type="InterPro" id="IPR001451">
    <property type="entry name" value="Hexapep"/>
</dbReference>
<keyword evidence="3 7" id="KW-0808">Transferase</keyword>
<dbReference type="InterPro" id="IPR007691">
    <property type="entry name" value="LpxD"/>
</dbReference>
<keyword evidence="2 7" id="KW-0441">Lipid A biosynthesis</keyword>
<dbReference type="GO" id="GO:0103118">
    <property type="term" value="F:UDP-3-O-[(3R)-3-hydroxyacyl]-glucosamine N-acyltransferase activity"/>
    <property type="evidence" value="ECO:0007669"/>
    <property type="project" value="UniProtKB-EC"/>
</dbReference>
<evidence type="ECO:0000313" key="10">
    <source>
        <dbReference type="Proteomes" id="UP000035909"/>
    </source>
</evidence>
<evidence type="ECO:0000313" key="9">
    <source>
        <dbReference type="EMBL" id="KLV11713.1"/>
    </source>
</evidence>
<dbReference type="CDD" id="cd03352">
    <property type="entry name" value="LbH_LpxD"/>
    <property type="match status" value="1"/>
</dbReference>
<dbReference type="Gene3D" id="1.20.5.170">
    <property type="match status" value="1"/>
</dbReference>
<dbReference type="Proteomes" id="UP000035909">
    <property type="component" value="Unassembled WGS sequence"/>
</dbReference>
<comment type="function">
    <text evidence="7">Catalyzes the N-acylation of UDP-3-O-acylglucosamine using 3-hydroxyacyl-ACP as the acyl donor. Is involved in the biosynthesis of lipid A, a phosphorylated glycolipid that anchors the lipopolysaccharide to the outer membrane of the cell.</text>
</comment>
<accession>A0A0J1HJC8</accession>
<evidence type="ECO:0000256" key="7">
    <source>
        <dbReference type="HAMAP-Rule" id="MF_00523"/>
    </source>
</evidence>
<dbReference type="NCBIfam" id="NF002060">
    <property type="entry name" value="PRK00892.1"/>
    <property type="match status" value="1"/>
</dbReference>
<comment type="subunit">
    <text evidence="7">Homotrimer.</text>
</comment>
<gene>
    <name evidence="7 9" type="primary">lpxD</name>
    <name evidence="9" type="ORF">ABT57_00180</name>
</gene>
<dbReference type="Pfam" id="PF04613">
    <property type="entry name" value="LpxD"/>
    <property type="match status" value="1"/>
</dbReference>
<organism evidence="9 10">
    <name type="scientific">Photobacterium ganghwense</name>
    <dbReference type="NCBI Taxonomy" id="320778"/>
    <lineage>
        <taxon>Bacteria</taxon>
        <taxon>Pseudomonadati</taxon>
        <taxon>Pseudomonadota</taxon>
        <taxon>Gammaproteobacteria</taxon>
        <taxon>Vibrionales</taxon>
        <taxon>Vibrionaceae</taxon>
        <taxon>Photobacterium</taxon>
    </lineage>
</organism>
<dbReference type="PATRIC" id="fig|320778.3.peg.36"/>
<reference evidence="9 10" key="1">
    <citation type="submission" date="2015-05" db="EMBL/GenBank/DDBJ databases">
        <title>Photobacterium galathea sp. nov.</title>
        <authorList>
            <person name="Machado H."/>
            <person name="Gram L."/>
        </authorList>
    </citation>
    <scope>NUCLEOTIDE SEQUENCE [LARGE SCALE GENOMIC DNA]</scope>
    <source>
        <strain evidence="9 10">DSM 22954</strain>
    </source>
</reference>
<evidence type="ECO:0000256" key="2">
    <source>
        <dbReference type="ARBA" id="ARBA00022556"/>
    </source>
</evidence>
<keyword evidence="10" id="KW-1185">Reference proteome</keyword>
<dbReference type="InterPro" id="IPR020573">
    <property type="entry name" value="UDP_GlcNAc_AcTrfase_non-rep"/>
</dbReference>
<comment type="pathway">
    <text evidence="7">Bacterial outer membrane biogenesis; LPS lipid A biosynthesis.</text>
</comment>
<dbReference type="GO" id="GO:0009245">
    <property type="term" value="P:lipid A biosynthetic process"/>
    <property type="evidence" value="ECO:0007669"/>
    <property type="project" value="UniProtKB-UniRule"/>
</dbReference>
<dbReference type="InterPro" id="IPR018357">
    <property type="entry name" value="Hexapep_transf_CS"/>
</dbReference>
<dbReference type="FunFam" id="2.160.10.10:FF:000005">
    <property type="entry name" value="UDP-3-O-(3-hydroxymyristoyl)glucosamine N-acyltransferase"/>
    <property type="match status" value="1"/>
</dbReference>
<comment type="caution">
    <text evidence="9">The sequence shown here is derived from an EMBL/GenBank/DDBJ whole genome shotgun (WGS) entry which is preliminary data.</text>
</comment>
<keyword evidence="6 7" id="KW-0012">Acyltransferase</keyword>
<evidence type="ECO:0000256" key="3">
    <source>
        <dbReference type="ARBA" id="ARBA00022679"/>
    </source>
</evidence>
<dbReference type="Pfam" id="PF00132">
    <property type="entry name" value="Hexapep"/>
    <property type="match status" value="2"/>
</dbReference>
<dbReference type="GO" id="GO:0016020">
    <property type="term" value="C:membrane"/>
    <property type="evidence" value="ECO:0007669"/>
    <property type="project" value="GOC"/>
</dbReference>
<evidence type="ECO:0000256" key="4">
    <source>
        <dbReference type="ARBA" id="ARBA00022737"/>
    </source>
</evidence>
<name>A0A0J1HJC8_9GAMM</name>
<dbReference type="PANTHER" id="PTHR43378">
    <property type="entry name" value="UDP-3-O-ACYLGLUCOSAMINE N-ACYLTRANSFERASE"/>
    <property type="match status" value="1"/>
</dbReference>
<dbReference type="Gene3D" id="2.160.10.10">
    <property type="entry name" value="Hexapeptide repeat proteins"/>
    <property type="match status" value="1"/>
</dbReference>
<evidence type="ECO:0000256" key="5">
    <source>
        <dbReference type="ARBA" id="ARBA00023098"/>
    </source>
</evidence>
<dbReference type="SUPFAM" id="SSF51161">
    <property type="entry name" value="Trimeric LpxA-like enzymes"/>
    <property type="match status" value="1"/>
</dbReference>
<dbReference type="GO" id="GO:0016410">
    <property type="term" value="F:N-acyltransferase activity"/>
    <property type="evidence" value="ECO:0007669"/>
    <property type="project" value="InterPro"/>
</dbReference>
<evidence type="ECO:0000256" key="1">
    <source>
        <dbReference type="ARBA" id="ARBA00022516"/>
    </source>
</evidence>
<keyword evidence="1 7" id="KW-0444">Lipid biosynthesis</keyword>
<dbReference type="UniPathway" id="UPA00973"/>
<feature type="domain" description="UDP-3-O-[3-hydroxymyristoyl] glucosamine N-acyltransferase non-repeat region" evidence="8">
    <location>
        <begin position="23"/>
        <end position="89"/>
    </location>
</feature>
<dbReference type="RefSeq" id="WP_047883172.1">
    <property type="nucleotide sequence ID" value="NZ_LDOU01000001.1"/>
</dbReference>
<dbReference type="OrthoDB" id="9784739at2"/>
<dbReference type="InterPro" id="IPR011004">
    <property type="entry name" value="Trimer_LpxA-like_sf"/>
</dbReference>
<sequence>MAAFTLAELADKLGAELRGEGSVEVHSIASMSKAGEGQITFLSDSKYRKLLADCNASAVMLREGDVEHFQGNALIVKDPYLSYALVAQLLDSTPAAATDIATSAYVDPTAVLGKNVAIGHHAVIEAGAQIGDNVQIGAGCFIGKNARIGAGTKLWANVTIYHEVVLGEQCLVQSSTVIGADGFGYANDKGEWVKIPQVGTVRIGNRVEIGACTTIDRGALDDTIIEDNVIIDNQMQIAHNVQIGYGTAMAGGTIVAGSTKIGKYCIIGGASVLNGHIEIADGVTITGMGMVMRSIEEKGMFSSGIPLQPNKEWRKTAARVMKIDEMNKRLKSVEKKLAEKGE</sequence>
<dbReference type="PROSITE" id="PS00101">
    <property type="entry name" value="HEXAPEP_TRANSFERASES"/>
    <property type="match status" value="1"/>
</dbReference>
<dbReference type="PANTHER" id="PTHR43378:SF2">
    <property type="entry name" value="UDP-3-O-ACYLGLUCOSAMINE N-ACYLTRANSFERASE 1, MITOCHONDRIAL-RELATED"/>
    <property type="match status" value="1"/>
</dbReference>
<dbReference type="EMBL" id="LDOU01000001">
    <property type="protein sequence ID" value="KLV11713.1"/>
    <property type="molecule type" value="Genomic_DNA"/>
</dbReference>
<feature type="active site" description="Proton acceptor" evidence="7">
    <location>
        <position position="239"/>
    </location>
</feature>
<keyword evidence="4 7" id="KW-0677">Repeat</keyword>
<evidence type="ECO:0000259" key="8">
    <source>
        <dbReference type="Pfam" id="PF04613"/>
    </source>
</evidence>
<comment type="catalytic activity">
    <reaction evidence="7">
        <text>a UDP-3-O-[(3R)-3-hydroxyacyl]-alpha-D-glucosamine + a (3R)-hydroxyacyl-[ACP] = a UDP-2-N,3-O-bis[(3R)-3-hydroxyacyl]-alpha-D-glucosamine + holo-[ACP] + H(+)</text>
        <dbReference type="Rhea" id="RHEA:53836"/>
        <dbReference type="Rhea" id="RHEA-COMP:9685"/>
        <dbReference type="Rhea" id="RHEA-COMP:9945"/>
        <dbReference type="ChEBI" id="CHEBI:15378"/>
        <dbReference type="ChEBI" id="CHEBI:64479"/>
        <dbReference type="ChEBI" id="CHEBI:78827"/>
        <dbReference type="ChEBI" id="CHEBI:137740"/>
        <dbReference type="ChEBI" id="CHEBI:137748"/>
        <dbReference type="EC" id="2.3.1.191"/>
    </reaction>
</comment>
<dbReference type="NCBIfam" id="TIGR01853">
    <property type="entry name" value="lipid_A_lpxD"/>
    <property type="match status" value="1"/>
</dbReference>
<comment type="similarity">
    <text evidence="7">Belongs to the transferase hexapeptide repeat family. LpxD subfamily.</text>
</comment>